<evidence type="ECO:0000259" key="3">
    <source>
        <dbReference type="Pfam" id="PF19313"/>
    </source>
</evidence>
<dbReference type="EMBL" id="JACWMX010000003">
    <property type="protein sequence ID" value="MBD1393259.1"/>
    <property type="molecule type" value="Genomic_DNA"/>
</dbReference>
<dbReference type="InterPro" id="IPR045670">
    <property type="entry name" value="DUF5916"/>
</dbReference>
<accession>A0A926NX09</accession>
<dbReference type="Proteomes" id="UP000619078">
    <property type="component" value="Unassembled WGS sequence"/>
</dbReference>
<dbReference type="RefSeq" id="WP_191162994.1">
    <property type="nucleotide sequence ID" value="NZ_JACWMX010000003.1"/>
</dbReference>
<feature type="chain" id="PRO_5037785156" evidence="1">
    <location>
        <begin position="22"/>
        <end position="724"/>
    </location>
</feature>
<dbReference type="AlphaFoldDB" id="A0A926NX09"/>
<gene>
    <name evidence="4" type="ORF">IDJ76_09130</name>
</gene>
<sequence length="724" mass="82298">MYKLNLLLLLGCCTFCNYAFAQQKKNANYQIHIKRAASAIKIDGLTDDADWQKADSAANFFMVLPMDTSFAKVRTTVKMSYDNNNLYLLAICYTVRPGPYMVESLKRDFNFGKNDNFLLFMDPFDARTDGFSFGANAAGAQWDGTMYEGGKVDLSWDNKWYSAVKNYPDKWVFEAAIPFKSIRYKKGIREWGINFSRNDLITTEKSSWAPVPRQFPTASLAYTGSIIWDEEPPVASSNVSVIPYVLGGVSKDFQAGTKAAYRKEIGGDVKVALTSSLNLDATVNPDFSQVDVDQQVINLNRYELFFPEKRQFFLENGDLFSNFGYADIRPFFSRRIGLNAPIRFGARMTGKIDKNWRVGVMDVQTGQSGAANLPGQNFGVVTLQHRVFSRSNIAFMFINKDATSSAPSAGSTAPGYNRNVGLEYNLASSNNLYTGKFLALKSFSPNVSGHDFVAAGNLQYLSKYWTFYLQQQYVGRNYNAEVGYVPRVGYNKINPLIQHNFFPKSGVVLSHGLQLSSTYFFDEHFKRTDNESIFSYLITFRNRSTLTFSGLDTYVKLLRPFDPTNNGNAPLPTGTANHWNTADVQFASKPQSVFTYLFEAARGGYYENGNRLSLTGQMGYRFQPYVNLIMNLSYNDLHMPQPYGRTKFWLVGPRADVTFTNTLYFTTFVQYNEQAKNMNINSRLQWRYKPASDFFIVYGDNSIPSPFTVKNRQLTVKWTYWWNI</sequence>
<dbReference type="CDD" id="cd09618">
    <property type="entry name" value="CBM9_like_2"/>
    <property type="match status" value="1"/>
</dbReference>
<dbReference type="GO" id="GO:0004553">
    <property type="term" value="F:hydrolase activity, hydrolyzing O-glycosyl compounds"/>
    <property type="evidence" value="ECO:0007669"/>
    <property type="project" value="InterPro"/>
</dbReference>
<feature type="domain" description="Carbohydrate-binding" evidence="2">
    <location>
        <begin position="42"/>
        <end position="200"/>
    </location>
</feature>
<protein>
    <submittedName>
        <fullName evidence="4">Carbohydrate binding family 9 domain-containing protein</fullName>
    </submittedName>
</protein>
<feature type="signal peptide" evidence="1">
    <location>
        <begin position="1"/>
        <end position="21"/>
    </location>
</feature>
<name>A0A926NX09_9SPHI</name>
<dbReference type="Pfam" id="PF19313">
    <property type="entry name" value="DUF5916"/>
    <property type="match status" value="1"/>
</dbReference>
<dbReference type="Gene3D" id="2.60.40.1190">
    <property type="match status" value="1"/>
</dbReference>
<dbReference type="GO" id="GO:0030246">
    <property type="term" value="F:carbohydrate binding"/>
    <property type="evidence" value="ECO:0007669"/>
    <property type="project" value="InterPro"/>
</dbReference>
<dbReference type="Pfam" id="PF06452">
    <property type="entry name" value="CBM9_1"/>
    <property type="match status" value="1"/>
</dbReference>
<evidence type="ECO:0000313" key="4">
    <source>
        <dbReference type="EMBL" id="MBD1393259.1"/>
    </source>
</evidence>
<dbReference type="SUPFAM" id="SSF49344">
    <property type="entry name" value="CBD9-like"/>
    <property type="match status" value="1"/>
</dbReference>
<dbReference type="InterPro" id="IPR010502">
    <property type="entry name" value="Carb-bd_dom_fam9"/>
</dbReference>
<comment type="caution">
    <text evidence="4">The sequence shown here is derived from an EMBL/GenBank/DDBJ whole genome shotgun (WGS) entry which is preliminary data.</text>
</comment>
<keyword evidence="5" id="KW-1185">Reference proteome</keyword>
<proteinExistence type="predicted"/>
<evidence type="ECO:0000256" key="1">
    <source>
        <dbReference type="SAM" id="SignalP"/>
    </source>
</evidence>
<feature type="domain" description="DUF5916" evidence="3">
    <location>
        <begin position="240"/>
        <end position="344"/>
    </location>
</feature>
<evidence type="ECO:0000313" key="5">
    <source>
        <dbReference type="Proteomes" id="UP000619078"/>
    </source>
</evidence>
<keyword evidence="1" id="KW-0732">Signal</keyword>
<dbReference type="GO" id="GO:0016052">
    <property type="term" value="P:carbohydrate catabolic process"/>
    <property type="evidence" value="ECO:0007669"/>
    <property type="project" value="InterPro"/>
</dbReference>
<organism evidence="4 5">
    <name type="scientific">Mucilaginibacter glaciei</name>
    <dbReference type="NCBI Taxonomy" id="2772109"/>
    <lineage>
        <taxon>Bacteria</taxon>
        <taxon>Pseudomonadati</taxon>
        <taxon>Bacteroidota</taxon>
        <taxon>Sphingobacteriia</taxon>
        <taxon>Sphingobacteriales</taxon>
        <taxon>Sphingobacteriaceae</taxon>
        <taxon>Mucilaginibacter</taxon>
    </lineage>
</organism>
<evidence type="ECO:0000259" key="2">
    <source>
        <dbReference type="Pfam" id="PF06452"/>
    </source>
</evidence>
<reference evidence="4" key="1">
    <citation type="submission" date="2020-09" db="EMBL/GenBank/DDBJ databases">
        <title>Novel species of Mucilaginibacter isolated from a glacier on the Tibetan Plateau.</title>
        <authorList>
            <person name="Liu Q."/>
            <person name="Xin Y.-H."/>
        </authorList>
    </citation>
    <scope>NUCLEOTIDE SEQUENCE</scope>
    <source>
        <strain evidence="4">ZB1P21</strain>
    </source>
</reference>